<name>A0A3P1ARZ2_9FLAO</name>
<keyword evidence="1" id="KW-0732">Signal</keyword>
<feature type="chain" id="PRO_5018331569" evidence="1">
    <location>
        <begin position="17"/>
        <end position="77"/>
    </location>
</feature>
<proteinExistence type="predicted"/>
<dbReference type="OrthoDB" id="914976at2"/>
<evidence type="ECO:0000313" key="3">
    <source>
        <dbReference type="Proteomes" id="UP000268372"/>
    </source>
</evidence>
<comment type="caution">
    <text evidence="2">The sequence shown here is derived from an EMBL/GenBank/DDBJ whole genome shotgun (WGS) entry which is preliminary data.</text>
</comment>
<sequence length="77" mass="8746">MKQLLLFFLLSIPAFAQKSFLVKDSSTNEPIAYTSIFTENGTFKVNAEPDGSFIIPNNFYTKCLFLMPLATNRNNNF</sequence>
<dbReference type="Proteomes" id="UP000268372">
    <property type="component" value="Unassembled WGS sequence"/>
</dbReference>
<dbReference type="EMBL" id="RQTJ01000033">
    <property type="protein sequence ID" value="RRA91756.1"/>
    <property type="molecule type" value="Genomic_DNA"/>
</dbReference>
<gene>
    <name evidence="2" type="ORF">EG242_12315</name>
</gene>
<dbReference type="RefSeq" id="WP_124900164.1">
    <property type="nucleotide sequence ID" value="NZ_RQTJ01000033.1"/>
</dbReference>
<protein>
    <submittedName>
        <fullName evidence="2">Uncharacterized protein</fullName>
    </submittedName>
</protein>
<dbReference type="AlphaFoldDB" id="A0A3P1ARZ2"/>
<accession>A0A3P1ARZ2</accession>
<evidence type="ECO:0000256" key="1">
    <source>
        <dbReference type="SAM" id="SignalP"/>
    </source>
</evidence>
<keyword evidence="3" id="KW-1185">Reference proteome</keyword>
<organism evidence="2 3">
    <name type="scientific">Paenimyroides viscosum</name>
    <dbReference type="NCBI Taxonomy" id="2488729"/>
    <lineage>
        <taxon>Bacteria</taxon>
        <taxon>Pseudomonadati</taxon>
        <taxon>Bacteroidota</taxon>
        <taxon>Flavobacteriia</taxon>
        <taxon>Flavobacteriales</taxon>
        <taxon>Flavobacteriaceae</taxon>
        <taxon>Paenimyroides</taxon>
    </lineage>
</organism>
<evidence type="ECO:0000313" key="2">
    <source>
        <dbReference type="EMBL" id="RRA91756.1"/>
    </source>
</evidence>
<reference evidence="2 3" key="1">
    <citation type="submission" date="2018-11" db="EMBL/GenBank/DDBJ databases">
        <title>Flavobacterium sp. nov., YIM 102796 draft genome.</title>
        <authorList>
            <person name="Li G."/>
            <person name="Jiang Y."/>
        </authorList>
    </citation>
    <scope>NUCLEOTIDE SEQUENCE [LARGE SCALE GENOMIC DNA]</scope>
    <source>
        <strain evidence="2 3">YIM 102796</strain>
    </source>
</reference>
<feature type="signal peptide" evidence="1">
    <location>
        <begin position="1"/>
        <end position="16"/>
    </location>
</feature>